<protein>
    <submittedName>
        <fullName evidence="2">Unannotated protein</fullName>
    </submittedName>
</protein>
<dbReference type="Pfam" id="PF14017">
    <property type="entry name" value="DUF4233"/>
    <property type="match status" value="1"/>
</dbReference>
<accession>A0A6J6BVD1</accession>
<gene>
    <name evidence="2" type="ORF">UFOPK1433_00623</name>
</gene>
<feature type="transmembrane region" description="Helical" evidence="1">
    <location>
        <begin position="89"/>
        <end position="109"/>
    </location>
</feature>
<feature type="transmembrane region" description="Helical" evidence="1">
    <location>
        <begin position="12"/>
        <end position="32"/>
    </location>
</feature>
<feature type="transmembrane region" description="Helical" evidence="1">
    <location>
        <begin position="38"/>
        <end position="58"/>
    </location>
</feature>
<organism evidence="2">
    <name type="scientific">freshwater metagenome</name>
    <dbReference type="NCBI Taxonomy" id="449393"/>
    <lineage>
        <taxon>unclassified sequences</taxon>
        <taxon>metagenomes</taxon>
        <taxon>ecological metagenomes</taxon>
    </lineage>
</organism>
<evidence type="ECO:0000313" key="2">
    <source>
        <dbReference type="EMBL" id="CAB4543140.1"/>
    </source>
</evidence>
<keyword evidence="1" id="KW-1133">Transmembrane helix</keyword>
<evidence type="ECO:0000256" key="1">
    <source>
        <dbReference type="SAM" id="Phobius"/>
    </source>
</evidence>
<proteinExistence type="predicted"/>
<name>A0A6J6BVD1_9ZZZZ</name>
<sequence length="133" mass="14392">MKTKSLQRSLGSIALAFESFIIFFATLAAFGLRVFDGPTIWLVGLGLAIIAIALPGVLGRPGSYLAGWALQLVLLAISIYTIFYSALGYGFLVFSLIFIGIWGWAMLVGKTTDTANRVLAAKNNDQNDSEEIR</sequence>
<dbReference type="EMBL" id="CAEZSN010000060">
    <property type="protein sequence ID" value="CAB4543140.1"/>
    <property type="molecule type" value="Genomic_DNA"/>
</dbReference>
<keyword evidence="1" id="KW-0812">Transmembrane</keyword>
<reference evidence="2" key="1">
    <citation type="submission" date="2020-05" db="EMBL/GenBank/DDBJ databases">
        <authorList>
            <person name="Chiriac C."/>
            <person name="Salcher M."/>
            <person name="Ghai R."/>
            <person name="Kavagutti S V."/>
        </authorList>
    </citation>
    <scope>NUCLEOTIDE SEQUENCE</scope>
</reference>
<keyword evidence="1" id="KW-0472">Membrane</keyword>
<dbReference type="InterPro" id="IPR025327">
    <property type="entry name" value="DUF4233"/>
</dbReference>
<dbReference type="AlphaFoldDB" id="A0A6J6BVD1"/>
<feature type="transmembrane region" description="Helical" evidence="1">
    <location>
        <begin position="65"/>
        <end position="83"/>
    </location>
</feature>